<accession>A2Q4V3</accession>
<evidence type="ECO:0000313" key="2">
    <source>
        <dbReference type="EMBL" id="ABN08653.1"/>
    </source>
</evidence>
<feature type="compositionally biased region" description="Polar residues" evidence="1">
    <location>
        <begin position="1"/>
        <end position="18"/>
    </location>
</feature>
<dbReference type="AlphaFoldDB" id="A2Q4V3"/>
<reference evidence="2" key="1">
    <citation type="submission" date="2005-03" db="EMBL/GenBank/DDBJ databases">
        <authorList>
            <person name="Town C.D."/>
        </authorList>
    </citation>
    <scope>NUCLEOTIDE SEQUENCE</scope>
</reference>
<feature type="region of interest" description="Disordered" evidence="1">
    <location>
        <begin position="1"/>
        <end position="37"/>
    </location>
</feature>
<protein>
    <submittedName>
        <fullName evidence="2">Uncharacterized protein</fullName>
    </submittedName>
</protein>
<gene>
    <name evidence="2" type="ORF">MtrDRAFT_AC157891g26v2</name>
</gene>
<sequence>MMKMISNQLRGNERNTNPLIDKTPGATKDERNIVSIH</sequence>
<reference evidence="2" key="2">
    <citation type="submission" date="2007-03" db="EMBL/GenBank/DDBJ databases">
        <authorList>
            <consortium name="The International Medicago Genome Annotation Group"/>
        </authorList>
    </citation>
    <scope>NUCLEOTIDE SEQUENCE</scope>
</reference>
<dbReference type="EMBL" id="AC157891">
    <property type="protein sequence ID" value="ABN08653.1"/>
    <property type="molecule type" value="Genomic_DNA"/>
</dbReference>
<evidence type="ECO:0000256" key="1">
    <source>
        <dbReference type="SAM" id="MobiDB-lite"/>
    </source>
</evidence>
<organism evidence="2">
    <name type="scientific">Medicago truncatula</name>
    <name type="common">Barrel medic</name>
    <name type="synonym">Medicago tribuloides</name>
    <dbReference type="NCBI Taxonomy" id="3880"/>
    <lineage>
        <taxon>Eukaryota</taxon>
        <taxon>Viridiplantae</taxon>
        <taxon>Streptophyta</taxon>
        <taxon>Embryophyta</taxon>
        <taxon>Tracheophyta</taxon>
        <taxon>Spermatophyta</taxon>
        <taxon>Magnoliopsida</taxon>
        <taxon>eudicotyledons</taxon>
        <taxon>Gunneridae</taxon>
        <taxon>Pentapetalae</taxon>
        <taxon>rosids</taxon>
        <taxon>fabids</taxon>
        <taxon>Fabales</taxon>
        <taxon>Fabaceae</taxon>
        <taxon>Papilionoideae</taxon>
        <taxon>50 kb inversion clade</taxon>
        <taxon>NPAAA clade</taxon>
        <taxon>Hologalegina</taxon>
        <taxon>IRL clade</taxon>
        <taxon>Trifolieae</taxon>
        <taxon>Medicago</taxon>
    </lineage>
</organism>
<feature type="compositionally biased region" description="Basic and acidic residues" evidence="1">
    <location>
        <begin position="27"/>
        <end position="37"/>
    </location>
</feature>
<name>A2Q4V3_MEDTR</name>
<proteinExistence type="predicted"/>